<keyword evidence="7" id="KW-0067">ATP-binding</keyword>
<dbReference type="Pfam" id="PF00772">
    <property type="entry name" value="DnaB"/>
    <property type="match status" value="1"/>
</dbReference>
<dbReference type="CDD" id="cd00984">
    <property type="entry name" value="DnaB_C"/>
    <property type="match status" value="1"/>
</dbReference>
<organism evidence="13">
    <name type="scientific">hydrothermal vent metagenome</name>
    <dbReference type="NCBI Taxonomy" id="652676"/>
    <lineage>
        <taxon>unclassified sequences</taxon>
        <taxon>metagenomes</taxon>
        <taxon>ecological metagenomes</taxon>
    </lineage>
</organism>
<dbReference type="EC" id="5.6.2.3" evidence="10"/>
<dbReference type="SUPFAM" id="SSF48024">
    <property type="entry name" value="N-terminal domain of DnaB helicase"/>
    <property type="match status" value="1"/>
</dbReference>
<dbReference type="InterPro" id="IPR003593">
    <property type="entry name" value="AAA+_ATPase"/>
</dbReference>
<dbReference type="NCBIfam" id="NF004384">
    <property type="entry name" value="PRK05748.1"/>
    <property type="match status" value="1"/>
</dbReference>
<dbReference type="InterPro" id="IPR007694">
    <property type="entry name" value="DNA_helicase_DnaB-like_C"/>
</dbReference>
<dbReference type="Pfam" id="PF03796">
    <property type="entry name" value="DnaB_C"/>
    <property type="match status" value="1"/>
</dbReference>
<comment type="catalytic activity">
    <reaction evidence="11">
        <text>ATP + H2O = ADP + phosphate + H(+)</text>
        <dbReference type="Rhea" id="RHEA:13065"/>
        <dbReference type="ChEBI" id="CHEBI:15377"/>
        <dbReference type="ChEBI" id="CHEBI:15378"/>
        <dbReference type="ChEBI" id="CHEBI:30616"/>
        <dbReference type="ChEBI" id="CHEBI:43474"/>
        <dbReference type="ChEBI" id="CHEBI:456216"/>
        <dbReference type="EC" id="5.6.2.3"/>
    </reaction>
</comment>
<reference evidence="13" key="1">
    <citation type="submission" date="2015-10" db="EMBL/GenBank/DDBJ databases">
        <authorList>
            <person name="Gilbert D.G."/>
        </authorList>
    </citation>
    <scope>NUCLEOTIDE SEQUENCE</scope>
</reference>
<dbReference type="InterPro" id="IPR036185">
    <property type="entry name" value="DNA_heli_DnaB-like_N_sf"/>
</dbReference>
<name>A0A160VG41_9ZZZZ</name>
<evidence type="ECO:0000259" key="12">
    <source>
        <dbReference type="PROSITE" id="PS51199"/>
    </source>
</evidence>
<evidence type="ECO:0000256" key="4">
    <source>
        <dbReference type="ARBA" id="ARBA00022741"/>
    </source>
</evidence>
<evidence type="ECO:0000256" key="1">
    <source>
        <dbReference type="ARBA" id="ARBA00008428"/>
    </source>
</evidence>
<dbReference type="PANTHER" id="PTHR30153:SF2">
    <property type="entry name" value="REPLICATIVE DNA HELICASE"/>
    <property type="match status" value="1"/>
</dbReference>
<dbReference type="InterPro" id="IPR027417">
    <property type="entry name" value="P-loop_NTPase"/>
</dbReference>
<sequence>MATKEQDQQLNVQPQSIEAEQAVLGAMLASKEAISKALQWVRSHHFYKEAHGKIYLVMTDLFDKGEPIDTVSVINRLKKNKELESVGGAYFITGLVESVPTAANVESYAKIVLEKFMLRELIRASHELSKDAYNDRQEVGEILDAAEQTIFGITQDRLRGGFKPIEGILHETFENLDRIASNPGSVTGVASGLIDLDEITSGFQKGDLAIIAGRPSMGKTALALSIMRNAAVDYKVPVGMFSLEMANHQLAQRLLCAEGRVDSHLVRTGKLPKNQWKNLSLAVGSLAEAEISLDDTAAISVLELRAKARRLKAEKDVGLIIVDYLQLMQGPRNIESRQQEISTISRSLKALAKELDIPIIALSQLSRAVEQRSDHRPQLSDLRESGAIEQDADVVIFLYRPWVYSREDEDKGRAQAIIAKQRNGPIGSVNLSFIDRFARFESISAFEELESEVPF</sequence>
<keyword evidence="5 13" id="KW-0378">Hydrolase</keyword>
<dbReference type="InterPro" id="IPR007693">
    <property type="entry name" value="DNA_helicase_DnaB-like_N"/>
</dbReference>
<evidence type="ECO:0000256" key="11">
    <source>
        <dbReference type="ARBA" id="ARBA00048954"/>
    </source>
</evidence>
<keyword evidence="9" id="KW-0413">Isomerase</keyword>
<dbReference type="InterPro" id="IPR016136">
    <property type="entry name" value="DNA_helicase_N/primase_C"/>
</dbReference>
<dbReference type="GO" id="GO:0042802">
    <property type="term" value="F:identical protein binding"/>
    <property type="evidence" value="ECO:0007669"/>
    <property type="project" value="UniProtKB-ARBA"/>
</dbReference>
<proteinExistence type="inferred from homology"/>
<dbReference type="GO" id="GO:0043139">
    <property type="term" value="F:5'-3' DNA helicase activity"/>
    <property type="evidence" value="ECO:0007669"/>
    <property type="project" value="UniProtKB-EC"/>
</dbReference>
<feature type="domain" description="SF4 helicase" evidence="12">
    <location>
        <begin position="182"/>
        <end position="447"/>
    </location>
</feature>
<dbReference type="PROSITE" id="PS51199">
    <property type="entry name" value="SF4_HELICASE"/>
    <property type="match status" value="1"/>
</dbReference>
<evidence type="ECO:0000256" key="3">
    <source>
        <dbReference type="ARBA" id="ARBA00022705"/>
    </source>
</evidence>
<dbReference type="Gene3D" id="3.40.50.300">
    <property type="entry name" value="P-loop containing nucleotide triphosphate hydrolases"/>
    <property type="match status" value="1"/>
</dbReference>
<dbReference type="NCBIfam" id="TIGR00665">
    <property type="entry name" value="DnaB"/>
    <property type="match status" value="1"/>
</dbReference>
<evidence type="ECO:0000256" key="9">
    <source>
        <dbReference type="ARBA" id="ARBA00023235"/>
    </source>
</evidence>
<keyword evidence="4" id="KW-0547">Nucleotide-binding</keyword>
<evidence type="ECO:0000256" key="6">
    <source>
        <dbReference type="ARBA" id="ARBA00022806"/>
    </source>
</evidence>
<evidence type="ECO:0000313" key="13">
    <source>
        <dbReference type="EMBL" id="CUV09322.1"/>
    </source>
</evidence>
<dbReference type="InterPro" id="IPR007692">
    <property type="entry name" value="DNA_helicase_DnaB"/>
</dbReference>
<keyword evidence="8" id="KW-0238">DNA-binding</keyword>
<protein>
    <recommendedName>
        <fullName evidence="10">DNA 5'-3' helicase</fullName>
        <ecNumber evidence="10">5.6.2.3</ecNumber>
    </recommendedName>
</protein>
<dbReference type="GO" id="GO:0006269">
    <property type="term" value="P:DNA replication, synthesis of primer"/>
    <property type="evidence" value="ECO:0007669"/>
    <property type="project" value="UniProtKB-KW"/>
</dbReference>
<dbReference type="SUPFAM" id="SSF52540">
    <property type="entry name" value="P-loop containing nucleoside triphosphate hydrolases"/>
    <property type="match status" value="1"/>
</dbReference>
<dbReference type="GO" id="GO:0016887">
    <property type="term" value="F:ATP hydrolysis activity"/>
    <property type="evidence" value="ECO:0007669"/>
    <property type="project" value="RHEA"/>
</dbReference>
<dbReference type="GO" id="GO:0003677">
    <property type="term" value="F:DNA binding"/>
    <property type="evidence" value="ECO:0007669"/>
    <property type="project" value="UniProtKB-KW"/>
</dbReference>
<dbReference type="FunFam" id="3.40.50.300:FF:000076">
    <property type="entry name" value="Replicative DNA helicase"/>
    <property type="match status" value="1"/>
</dbReference>
<dbReference type="GO" id="GO:0005829">
    <property type="term" value="C:cytosol"/>
    <property type="evidence" value="ECO:0007669"/>
    <property type="project" value="TreeGrafter"/>
</dbReference>
<dbReference type="GO" id="GO:0005524">
    <property type="term" value="F:ATP binding"/>
    <property type="evidence" value="ECO:0007669"/>
    <property type="project" value="UniProtKB-KW"/>
</dbReference>
<dbReference type="PANTHER" id="PTHR30153">
    <property type="entry name" value="REPLICATIVE DNA HELICASE DNAB"/>
    <property type="match status" value="1"/>
</dbReference>
<accession>A0A160VG41</accession>
<evidence type="ECO:0000256" key="10">
    <source>
        <dbReference type="ARBA" id="ARBA00044969"/>
    </source>
</evidence>
<evidence type="ECO:0000256" key="5">
    <source>
        <dbReference type="ARBA" id="ARBA00022801"/>
    </source>
</evidence>
<keyword evidence="2" id="KW-0639">Primosome</keyword>
<keyword evidence="3" id="KW-0235">DNA replication</keyword>
<evidence type="ECO:0000256" key="8">
    <source>
        <dbReference type="ARBA" id="ARBA00023125"/>
    </source>
</evidence>
<evidence type="ECO:0000256" key="7">
    <source>
        <dbReference type="ARBA" id="ARBA00022840"/>
    </source>
</evidence>
<dbReference type="EMBL" id="FAXC01000217">
    <property type="protein sequence ID" value="CUV09322.1"/>
    <property type="molecule type" value="Genomic_DNA"/>
</dbReference>
<dbReference type="Gene3D" id="1.10.860.10">
    <property type="entry name" value="DNAb Helicase, Chain A"/>
    <property type="match status" value="1"/>
</dbReference>
<keyword evidence="6 13" id="KW-0347">Helicase</keyword>
<comment type="similarity">
    <text evidence="1">Belongs to the helicase family. DnaB subfamily.</text>
</comment>
<dbReference type="AlphaFoldDB" id="A0A160VG41"/>
<dbReference type="GO" id="GO:1990077">
    <property type="term" value="C:primosome complex"/>
    <property type="evidence" value="ECO:0007669"/>
    <property type="project" value="UniProtKB-KW"/>
</dbReference>
<evidence type="ECO:0000256" key="2">
    <source>
        <dbReference type="ARBA" id="ARBA00022515"/>
    </source>
</evidence>
<dbReference type="SMART" id="SM00382">
    <property type="entry name" value="AAA"/>
    <property type="match status" value="1"/>
</dbReference>
<dbReference type="FunFam" id="1.10.860.10:FF:000001">
    <property type="entry name" value="Replicative DNA helicase"/>
    <property type="match status" value="1"/>
</dbReference>
<gene>
    <name evidence="13" type="ORF">MGWOODY_Mmi274</name>
</gene>